<proteinExistence type="predicted"/>
<keyword evidence="1" id="KW-1133">Transmembrane helix</keyword>
<evidence type="ECO:0000256" key="1">
    <source>
        <dbReference type="SAM" id="Phobius"/>
    </source>
</evidence>
<feature type="non-terminal residue" evidence="2">
    <location>
        <position position="188"/>
    </location>
</feature>
<evidence type="ECO:0000313" key="2">
    <source>
        <dbReference type="EMBL" id="GMS88961.1"/>
    </source>
</evidence>
<dbReference type="EMBL" id="BTSX01000003">
    <property type="protein sequence ID" value="GMS88961.1"/>
    <property type="molecule type" value="Genomic_DNA"/>
</dbReference>
<feature type="transmembrane region" description="Helical" evidence="1">
    <location>
        <begin position="28"/>
        <end position="52"/>
    </location>
</feature>
<name>A0AAV5T032_9BILA</name>
<feature type="non-terminal residue" evidence="2">
    <location>
        <position position="1"/>
    </location>
</feature>
<dbReference type="AlphaFoldDB" id="A0AAV5T032"/>
<keyword evidence="1" id="KW-0812">Transmembrane</keyword>
<evidence type="ECO:0008006" key="4">
    <source>
        <dbReference type="Google" id="ProtNLM"/>
    </source>
</evidence>
<sequence>RIFNFLQDFFSPEITWDFYSSDNRRHHMLLYILGSLFINFFYNAVFAGNAVVTVTKADIHLKELLVLFQTDQKALLMRDLAYIKRNTLEEMFGRDVIDPFGTFSPSSLVGQGMYGKERPVTFYMVDVWWRRYTSRPRQETTPTRLMSFDPVPLYTLKTFLIICACFYALAIVIFVVEIGIGILKHMRN</sequence>
<dbReference type="Proteomes" id="UP001432027">
    <property type="component" value="Unassembled WGS sequence"/>
</dbReference>
<evidence type="ECO:0000313" key="3">
    <source>
        <dbReference type="Proteomes" id="UP001432027"/>
    </source>
</evidence>
<comment type="caution">
    <text evidence="2">The sequence shown here is derived from an EMBL/GenBank/DDBJ whole genome shotgun (WGS) entry which is preliminary data.</text>
</comment>
<organism evidence="2 3">
    <name type="scientific">Pristionchus entomophagus</name>
    <dbReference type="NCBI Taxonomy" id="358040"/>
    <lineage>
        <taxon>Eukaryota</taxon>
        <taxon>Metazoa</taxon>
        <taxon>Ecdysozoa</taxon>
        <taxon>Nematoda</taxon>
        <taxon>Chromadorea</taxon>
        <taxon>Rhabditida</taxon>
        <taxon>Rhabditina</taxon>
        <taxon>Diplogasteromorpha</taxon>
        <taxon>Diplogasteroidea</taxon>
        <taxon>Neodiplogasteridae</taxon>
        <taxon>Pristionchus</taxon>
    </lineage>
</organism>
<keyword evidence="1" id="KW-0472">Membrane</keyword>
<reference evidence="2" key="1">
    <citation type="submission" date="2023-10" db="EMBL/GenBank/DDBJ databases">
        <title>Genome assembly of Pristionchus species.</title>
        <authorList>
            <person name="Yoshida K."/>
            <person name="Sommer R.J."/>
        </authorList>
    </citation>
    <scope>NUCLEOTIDE SEQUENCE</scope>
    <source>
        <strain evidence="2">RS0144</strain>
    </source>
</reference>
<protein>
    <recommendedName>
        <fullName evidence="4">Ion channel</fullName>
    </recommendedName>
</protein>
<gene>
    <name evidence="2" type="ORF">PENTCL1PPCAC_11136</name>
</gene>
<keyword evidence="3" id="KW-1185">Reference proteome</keyword>
<feature type="transmembrane region" description="Helical" evidence="1">
    <location>
        <begin position="159"/>
        <end position="183"/>
    </location>
</feature>
<accession>A0AAV5T032</accession>